<feature type="region of interest" description="Disordered" evidence="7">
    <location>
        <begin position="83"/>
        <end position="122"/>
    </location>
</feature>
<feature type="transmembrane region" description="Helical" evidence="8">
    <location>
        <begin position="445"/>
        <end position="462"/>
    </location>
</feature>
<dbReference type="InterPro" id="IPR052081">
    <property type="entry name" value="Dispatched_Hh_regulator"/>
</dbReference>
<evidence type="ECO:0000256" key="7">
    <source>
        <dbReference type="SAM" id="MobiDB-lite"/>
    </source>
</evidence>
<organism evidence="10 11">
    <name type="scientific">Acanthosepion pharaonis</name>
    <name type="common">Pharaoh cuttlefish</name>
    <name type="synonym">Sepia pharaonis</name>
    <dbReference type="NCBI Taxonomy" id="158019"/>
    <lineage>
        <taxon>Eukaryota</taxon>
        <taxon>Metazoa</taxon>
        <taxon>Spiralia</taxon>
        <taxon>Lophotrochozoa</taxon>
        <taxon>Mollusca</taxon>
        <taxon>Cephalopoda</taxon>
        <taxon>Coleoidea</taxon>
        <taxon>Decapodiformes</taxon>
        <taxon>Sepiida</taxon>
        <taxon>Sepiina</taxon>
        <taxon>Sepiidae</taxon>
        <taxon>Acanthosepion</taxon>
    </lineage>
</organism>
<dbReference type="InterPro" id="IPR053958">
    <property type="entry name" value="HMGCR/SNAP/NPC1-like_SSD"/>
</dbReference>
<feature type="compositionally biased region" description="Low complexity" evidence="7">
    <location>
        <begin position="999"/>
        <end position="1011"/>
    </location>
</feature>
<dbReference type="EMBL" id="CAHIKZ030001590">
    <property type="protein sequence ID" value="CAE1268962.1"/>
    <property type="molecule type" value="Genomic_DNA"/>
</dbReference>
<dbReference type="PROSITE" id="PS50156">
    <property type="entry name" value="SSD"/>
    <property type="match status" value="2"/>
</dbReference>
<comment type="similarity">
    <text evidence="6">Belongs to the dispatched family.</text>
</comment>
<name>A0A812CM55_ACAPH</name>
<proteinExistence type="inferred from homology"/>
<comment type="caution">
    <text evidence="10">The sequence shown here is derived from an EMBL/GenBank/DDBJ whole genome shotgun (WGS) entry which is preliminary data.</text>
</comment>
<evidence type="ECO:0000256" key="6">
    <source>
        <dbReference type="ARBA" id="ARBA00038046"/>
    </source>
</evidence>
<dbReference type="Pfam" id="PF12349">
    <property type="entry name" value="Sterol-sensing"/>
    <property type="match status" value="1"/>
</dbReference>
<dbReference type="InterPro" id="IPR000731">
    <property type="entry name" value="SSD"/>
</dbReference>
<feature type="transmembrane region" description="Helical" evidence="8">
    <location>
        <begin position="843"/>
        <end position="865"/>
    </location>
</feature>
<feature type="transmembrane region" description="Helical" evidence="8">
    <location>
        <begin position="871"/>
        <end position="893"/>
    </location>
</feature>
<feature type="transmembrane region" description="Helical" evidence="8">
    <location>
        <begin position="384"/>
        <end position="410"/>
    </location>
</feature>
<evidence type="ECO:0000256" key="8">
    <source>
        <dbReference type="SAM" id="Phobius"/>
    </source>
</evidence>
<sequence>MLHCYARVLARYPYLIVGAVLVVTITCLGVSIFKSEGFHFERPRAGFETRGTELSEKLVAYNNLLRISENSLSLTPFPYQHKTKFHHKIRHRNKNRHRKNRRKNRKRKKKKNKRKKQRRLRNTLGVKKVALGSRHGNRLRKTAAENYFCDDLDEKYARVVFKSLDGSSLFTLKNIQAMCRLESKVVRSTSLFTELCIDDSRECRSWSLGNYIGLLSNKTSCTDLEENDIALALQTLSHCGQFYRNYSLGAYCEECVRVPAACKLHNAVYHILHYLTDAHFTTITPQDQPVLAYSVSFLPFVQSSATVNLFEYIEGQDLQEGNVELVAANFGIKDVLFKQYIWLDSKWLLLTAASIFLAIWLYSASFFITLMTFLAIFWSLEIAYFLYVFVMGISFFPYMNMVTVMIMVGIGADDTFIYCKVWNLAKTERSNVTLEKIVAETLKHAATSMLVSSLTTAAAFLANVISDITAIRCFSIYVGTSVLCNFLLMMTWMPAMIVIYEKSCNCLPCCSSDKQGPGSVLCRVPRNIHKSISNCSRIFFEKILPCLVIKFRYFWLVAFGILGLASIAIVFVYPGIKLPTKEKFQYFSSSHLLEVYDLHLWNHFWFEKTEIDQVPLMPITVVWGVLAEDTGDPLNPSDRGTLRFDNSFHMETTKAQAWLMDFCSRFRQQPFYQHVPGYEIANCFLENYRNYMAAPCVDDYQKTQGCCNVSSFPYSPETFTRCLGLYIPDLMNTPYIGSYYSNYQLPGPRFKDGQIRAFLVEFSSAVPFTNAYEKLRSFYSQVNMWIRDQLSQAPEEIRGGWFVSYLQFFDLQNSILHGLPLALGLSVAVAATVIFFTTLNFFLSLYAVVTVAFTILTTVAALLLLGWELNILESVVITVAIGMSIDFTLHYGVAYRLSSDLDTELRVVCSISRMGSAIAMASLTTFFAGALMLPATVLVYRQFGLFLMILITTSWLYATFFFQSLLRVLGPSGTFGQFYWPSWSCCANSTRSKDKGGQSVSESTLSSSTVSNQLRSGFENHELERLTKWSAQVPPYSGHSNHARQPIVPKQSSKKAAYYKEPCSKCASQSHKKSMSTRDNQLKNHFLLVKQESNSIPANNCSSGEESEVWIRRVDT</sequence>
<dbReference type="Gene3D" id="1.20.1640.10">
    <property type="entry name" value="Multidrug efflux transporter AcrB transmembrane domain"/>
    <property type="match status" value="2"/>
</dbReference>
<gene>
    <name evidence="10" type="ORF">SPHA_36342</name>
</gene>
<keyword evidence="3 8" id="KW-1133">Transmembrane helix</keyword>
<evidence type="ECO:0000313" key="11">
    <source>
        <dbReference type="Proteomes" id="UP000597762"/>
    </source>
</evidence>
<feature type="transmembrane region" description="Helical" evidence="8">
    <location>
        <begin position="815"/>
        <end position="836"/>
    </location>
</feature>
<protein>
    <submittedName>
        <fullName evidence="10">Protein dispatched homolog 1</fullName>
    </submittedName>
</protein>
<feature type="domain" description="SSD" evidence="9">
    <location>
        <begin position="391"/>
        <end position="499"/>
    </location>
</feature>
<dbReference type="OrthoDB" id="193905at2759"/>
<dbReference type="SUPFAM" id="SSF82866">
    <property type="entry name" value="Multidrug efflux transporter AcrB transmembrane domain"/>
    <property type="match status" value="2"/>
</dbReference>
<evidence type="ECO:0000259" key="9">
    <source>
        <dbReference type="PROSITE" id="PS50156"/>
    </source>
</evidence>
<feature type="transmembrane region" description="Helical" evidence="8">
    <location>
        <begin position="943"/>
        <end position="962"/>
    </location>
</feature>
<dbReference type="GO" id="GO:0022857">
    <property type="term" value="F:transmembrane transporter activity"/>
    <property type="evidence" value="ECO:0007669"/>
    <property type="project" value="TreeGrafter"/>
</dbReference>
<feature type="domain" description="SSD" evidence="9">
    <location>
        <begin position="840"/>
        <end position="968"/>
    </location>
</feature>
<keyword evidence="5" id="KW-0325">Glycoprotein</keyword>
<feature type="transmembrane region" description="Helical" evidence="8">
    <location>
        <begin position="553"/>
        <end position="576"/>
    </location>
</feature>
<evidence type="ECO:0000313" key="10">
    <source>
        <dbReference type="EMBL" id="CAE1268962.1"/>
    </source>
</evidence>
<evidence type="ECO:0000256" key="2">
    <source>
        <dbReference type="ARBA" id="ARBA00022692"/>
    </source>
</evidence>
<feature type="transmembrane region" description="Helical" evidence="8">
    <location>
        <begin position="474"/>
        <end position="493"/>
    </location>
</feature>
<evidence type="ECO:0000256" key="3">
    <source>
        <dbReference type="ARBA" id="ARBA00022989"/>
    </source>
</evidence>
<keyword evidence="11" id="KW-1185">Reference proteome</keyword>
<reference evidence="10" key="1">
    <citation type="submission" date="2021-01" db="EMBL/GenBank/DDBJ databases">
        <authorList>
            <person name="Li R."/>
            <person name="Bekaert M."/>
        </authorList>
    </citation>
    <scope>NUCLEOTIDE SEQUENCE</scope>
    <source>
        <strain evidence="10">Farmed</strain>
    </source>
</reference>
<keyword evidence="4 8" id="KW-0472">Membrane</keyword>
<evidence type="ECO:0000256" key="1">
    <source>
        <dbReference type="ARBA" id="ARBA00004141"/>
    </source>
</evidence>
<keyword evidence="2 8" id="KW-0812">Transmembrane</keyword>
<dbReference type="Proteomes" id="UP000597762">
    <property type="component" value="Unassembled WGS sequence"/>
</dbReference>
<dbReference type="PANTHER" id="PTHR45951">
    <property type="entry name" value="PROTEIN DISPATCHED-RELATED"/>
    <property type="match status" value="1"/>
</dbReference>
<feature type="transmembrane region" description="Helical" evidence="8">
    <location>
        <begin position="12"/>
        <end position="33"/>
    </location>
</feature>
<accession>A0A812CM55</accession>
<feature type="compositionally biased region" description="Basic residues" evidence="7">
    <location>
        <begin position="83"/>
        <end position="121"/>
    </location>
</feature>
<feature type="transmembrane region" description="Helical" evidence="8">
    <location>
        <begin position="347"/>
        <end position="378"/>
    </location>
</feature>
<feature type="transmembrane region" description="Helical" evidence="8">
    <location>
        <begin position="914"/>
        <end position="937"/>
    </location>
</feature>
<feature type="region of interest" description="Disordered" evidence="7">
    <location>
        <begin position="993"/>
        <end position="1012"/>
    </location>
</feature>
<dbReference type="GO" id="GO:0007224">
    <property type="term" value="P:smoothened signaling pathway"/>
    <property type="evidence" value="ECO:0007669"/>
    <property type="project" value="TreeGrafter"/>
</dbReference>
<dbReference type="PANTHER" id="PTHR45951:SF3">
    <property type="entry name" value="PROTEIN DISPATCHED"/>
    <property type="match status" value="1"/>
</dbReference>
<comment type="subcellular location">
    <subcellularLocation>
        <location evidence="1">Membrane</location>
        <topology evidence="1">Multi-pass membrane protein</topology>
    </subcellularLocation>
</comment>
<dbReference type="AlphaFoldDB" id="A0A812CM55"/>
<dbReference type="GO" id="GO:0016020">
    <property type="term" value="C:membrane"/>
    <property type="evidence" value="ECO:0007669"/>
    <property type="project" value="UniProtKB-SubCell"/>
</dbReference>
<evidence type="ECO:0000256" key="4">
    <source>
        <dbReference type="ARBA" id="ARBA00023136"/>
    </source>
</evidence>
<evidence type="ECO:0000256" key="5">
    <source>
        <dbReference type="ARBA" id="ARBA00023180"/>
    </source>
</evidence>